<reference evidence="13" key="1">
    <citation type="submission" date="2015-07" db="EMBL/GenBank/DDBJ databases">
        <authorList>
            <person name="Wibberg D."/>
        </authorList>
    </citation>
    <scope>NUCLEOTIDE SEQUENCE [LARGE SCALE GENOMIC DNA]</scope>
</reference>
<evidence type="ECO:0000313" key="13">
    <source>
        <dbReference type="Proteomes" id="UP000046187"/>
    </source>
</evidence>
<dbReference type="RefSeq" id="WP_053834902.1">
    <property type="nucleotide sequence ID" value="NZ_CXOI01000021.1"/>
</dbReference>
<sequence>MVRTQLPAPSFAIDLSRILALSAAIGLHLLAMLLLLIPLSHVAPPQAPAKAQPVWQQPIVVPITPPPPQPTVQPQKRPITQPRVPTAAPVPTPVQAALADASPMPVQDAIADPAAVAAEPSVPPTPVSMPVAGMQLQYLRAPAPPYPRDALRDGLQGSVLLRVLVDVDGQPLEVSIARSSGHRILDQAAREQVLKRWKFHAALQQGMPVQAYGLVPVNFSLGR</sequence>
<dbReference type="Proteomes" id="UP000046187">
    <property type="component" value="Unassembled WGS sequence"/>
</dbReference>
<evidence type="ECO:0000256" key="7">
    <source>
        <dbReference type="ARBA" id="ARBA00022927"/>
    </source>
</evidence>
<dbReference type="InterPro" id="IPR051045">
    <property type="entry name" value="TonB-dependent_transducer"/>
</dbReference>
<gene>
    <name evidence="12" type="ORF">XTALMG727_1534</name>
</gene>
<dbReference type="NCBIfam" id="TIGR01352">
    <property type="entry name" value="tonB_Cterm"/>
    <property type="match status" value="1"/>
</dbReference>
<evidence type="ECO:0000256" key="10">
    <source>
        <dbReference type="SAM" id="MobiDB-lite"/>
    </source>
</evidence>
<dbReference type="GO" id="GO:0098797">
    <property type="term" value="C:plasma membrane protein complex"/>
    <property type="evidence" value="ECO:0007669"/>
    <property type="project" value="TreeGrafter"/>
</dbReference>
<comment type="similarity">
    <text evidence="2">Belongs to the TonB family.</text>
</comment>
<dbReference type="PROSITE" id="PS52015">
    <property type="entry name" value="TONB_CTD"/>
    <property type="match status" value="1"/>
</dbReference>
<proteinExistence type="inferred from homology"/>
<name>A0A0K2ZJT8_9XANT</name>
<keyword evidence="13" id="KW-1185">Reference proteome</keyword>
<evidence type="ECO:0000256" key="4">
    <source>
        <dbReference type="ARBA" id="ARBA00022475"/>
    </source>
</evidence>
<keyword evidence="5" id="KW-0997">Cell inner membrane</keyword>
<evidence type="ECO:0000256" key="8">
    <source>
        <dbReference type="ARBA" id="ARBA00022989"/>
    </source>
</evidence>
<evidence type="ECO:0000256" key="5">
    <source>
        <dbReference type="ARBA" id="ARBA00022519"/>
    </source>
</evidence>
<evidence type="ECO:0000313" key="12">
    <source>
        <dbReference type="EMBL" id="CTP86001.1"/>
    </source>
</evidence>
<dbReference type="FunFam" id="3.30.1150.10:FF:000007">
    <property type="entry name" value="Energy transducer TonB"/>
    <property type="match status" value="1"/>
</dbReference>
<feature type="domain" description="TonB C-terminal" evidence="11">
    <location>
        <begin position="131"/>
        <end position="223"/>
    </location>
</feature>
<keyword evidence="8" id="KW-1133">Transmembrane helix</keyword>
<keyword evidence="9" id="KW-0472">Membrane</keyword>
<dbReference type="SUPFAM" id="SSF74653">
    <property type="entry name" value="TolA/TonB C-terminal domain"/>
    <property type="match status" value="1"/>
</dbReference>
<evidence type="ECO:0000256" key="2">
    <source>
        <dbReference type="ARBA" id="ARBA00006555"/>
    </source>
</evidence>
<dbReference type="GO" id="GO:0055085">
    <property type="term" value="P:transmembrane transport"/>
    <property type="evidence" value="ECO:0007669"/>
    <property type="project" value="InterPro"/>
</dbReference>
<dbReference type="Pfam" id="PF03544">
    <property type="entry name" value="TonB_C"/>
    <property type="match status" value="1"/>
</dbReference>
<feature type="compositionally biased region" description="Low complexity" evidence="10">
    <location>
        <begin position="72"/>
        <end position="87"/>
    </location>
</feature>
<evidence type="ECO:0000256" key="1">
    <source>
        <dbReference type="ARBA" id="ARBA00004383"/>
    </source>
</evidence>
<dbReference type="EMBL" id="CXOI01000021">
    <property type="protein sequence ID" value="CTP86001.1"/>
    <property type="molecule type" value="Genomic_DNA"/>
</dbReference>
<dbReference type="GO" id="GO:0015031">
    <property type="term" value="P:protein transport"/>
    <property type="evidence" value="ECO:0007669"/>
    <property type="project" value="UniProtKB-KW"/>
</dbReference>
<dbReference type="PANTHER" id="PTHR33446">
    <property type="entry name" value="PROTEIN TONB-RELATED"/>
    <property type="match status" value="1"/>
</dbReference>
<evidence type="ECO:0000256" key="3">
    <source>
        <dbReference type="ARBA" id="ARBA00022448"/>
    </source>
</evidence>
<keyword evidence="3" id="KW-0813">Transport</keyword>
<dbReference type="AlphaFoldDB" id="A0A0K2ZJT8"/>
<organism evidence="12 13">
    <name type="scientific">Xanthomonas graminis pv. arrhenatheri LMG 727</name>
    <dbReference type="NCBI Taxonomy" id="1195923"/>
    <lineage>
        <taxon>Bacteria</taxon>
        <taxon>Pseudomonadati</taxon>
        <taxon>Pseudomonadota</taxon>
        <taxon>Gammaproteobacteria</taxon>
        <taxon>Lysobacterales</taxon>
        <taxon>Lysobacteraceae</taxon>
        <taxon>Xanthomonas</taxon>
        <taxon>Xanthomonas translucens group</taxon>
        <taxon>Xanthomonas graminis</taxon>
    </lineage>
</organism>
<accession>A0A0K2ZJT8</accession>
<dbReference type="Gene3D" id="3.30.1150.10">
    <property type="match status" value="1"/>
</dbReference>
<evidence type="ECO:0000259" key="11">
    <source>
        <dbReference type="PROSITE" id="PS52015"/>
    </source>
</evidence>
<evidence type="ECO:0000256" key="6">
    <source>
        <dbReference type="ARBA" id="ARBA00022692"/>
    </source>
</evidence>
<protein>
    <submittedName>
        <fullName evidence="12">TonB-like protein</fullName>
    </submittedName>
</protein>
<dbReference type="InterPro" id="IPR006260">
    <property type="entry name" value="TonB/TolA_C"/>
</dbReference>
<dbReference type="InterPro" id="IPR037682">
    <property type="entry name" value="TonB_C"/>
</dbReference>
<keyword evidence="7" id="KW-0653">Protein transport</keyword>
<dbReference type="GO" id="GO:0031992">
    <property type="term" value="F:energy transducer activity"/>
    <property type="evidence" value="ECO:0007669"/>
    <property type="project" value="TreeGrafter"/>
</dbReference>
<keyword evidence="4" id="KW-1003">Cell membrane</keyword>
<keyword evidence="6" id="KW-0812">Transmembrane</keyword>
<evidence type="ECO:0000256" key="9">
    <source>
        <dbReference type="ARBA" id="ARBA00023136"/>
    </source>
</evidence>
<feature type="region of interest" description="Disordered" evidence="10">
    <location>
        <begin position="68"/>
        <end position="87"/>
    </location>
</feature>
<dbReference type="PANTHER" id="PTHR33446:SF2">
    <property type="entry name" value="PROTEIN TONB"/>
    <property type="match status" value="1"/>
</dbReference>
<comment type="subcellular location">
    <subcellularLocation>
        <location evidence="1">Cell inner membrane</location>
        <topology evidence="1">Single-pass membrane protein</topology>
        <orientation evidence="1">Periplasmic side</orientation>
    </subcellularLocation>
</comment>